<feature type="transmembrane region" description="Helical" evidence="1">
    <location>
        <begin position="58"/>
        <end position="82"/>
    </location>
</feature>
<evidence type="ECO:0000313" key="4">
    <source>
        <dbReference type="Proteomes" id="UP000615326"/>
    </source>
</evidence>
<dbReference type="Proteomes" id="UP000615326">
    <property type="component" value="Unassembled WGS sequence"/>
</dbReference>
<accession>A0ABX0KE30</accession>
<evidence type="ECO:0000256" key="1">
    <source>
        <dbReference type="SAM" id="Phobius"/>
    </source>
</evidence>
<name>A0ABX0KE30_9PROT</name>
<keyword evidence="4" id="KW-1185">Reference proteome</keyword>
<protein>
    <submittedName>
        <fullName evidence="3">CPBP family intramembrane metalloprotease</fullName>
    </submittedName>
</protein>
<feature type="transmembrane region" description="Helical" evidence="1">
    <location>
        <begin position="200"/>
        <end position="225"/>
    </location>
</feature>
<sequence length="326" mass="34959">MIPPISAFPFAAAQGRTRASSLGRSALYIVLVLVCGLLVSALSGILPEKTVHPTVETSLIAAAVSASLFLLCFVVFPTRIMLRLFRDPPEQAGWQPANAPQLLFLGISAGFVAITLFATVLWSEGAVRWTPAIPTLRQVVSEGLLSAVFWLCVAASEEGLNRGYAFVQLVRAFSFWPAALIDCGIVMLEHATYHEETAAGILGAGLFGLVLVYSFLQTGSLWFALGLHASWKFAQNFIFGFASRDATETPSLLMCQLSDNPLLTGGSAGPEGSILILPVTVLLMALVHGLGLRLKPHASERVIIMKQADACQARFMNEQVFPDPGT</sequence>
<keyword evidence="1" id="KW-0812">Transmembrane</keyword>
<proteinExistence type="predicted"/>
<dbReference type="PANTHER" id="PTHR39430">
    <property type="entry name" value="MEMBRANE-ASSOCIATED PROTEASE-RELATED"/>
    <property type="match status" value="1"/>
</dbReference>
<dbReference type="EMBL" id="WOSW01000026">
    <property type="protein sequence ID" value="NHO33356.1"/>
    <property type="molecule type" value="Genomic_DNA"/>
</dbReference>
<feature type="domain" description="CAAX prenyl protease 2/Lysostaphin resistance protein A-like" evidence="2">
    <location>
        <begin position="145"/>
        <end position="233"/>
    </location>
</feature>
<reference evidence="3 4" key="1">
    <citation type="journal article" date="2020" name="Int. J. Syst. Evol. Microbiol.">
        <title>Novel acetic acid bacteria from cider fermentations: Acetobacter conturbans sp. nov. and Acetobacter fallax sp. nov.</title>
        <authorList>
            <person name="Sombolestani A.S."/>
            <person name="Cleenwerck I."/>
            <person name="Cnockaert M."/>
            <person name="Borremans W."/>
            <person name="Wieme A.D."/>
            <person name="De Vuyst L."/>
            <person name="Vandamme P."/>
        </authorList>
    </citation>
    <scope>NUCLEOTIDE SEQUENCE [LARGE SCALE GENOMIC DNA]</scope>
    <source>
        <strain evidence="3 4">LMG 1637</strain>
    </source>
</reference>
<gene>
    <name evidence="3" type="ORF">GOB84_12425</name>
</gene>
<dbReference type="Pfam" id="PF02517">
    <property type="entry name" value="Rce1-like"/>
    <property type="match status" value="1"/>
</dbReference>
<dbReference type="PANTHER" id="PTHR39430:SF1">
    <property type="entry name" value="PROTEASE"/>
    <property type="match status" value="1"/>
</dbReference>
<feature type="transmembrane region" description="Helical" evidence="1">
    <location>
        <begin position="102"/>
        <end position="122"/>
    </location>
</feature>
<feature type="transmembrane region" description="Helical" evidence="1">
    <location>
        <begin position="272"/>
        <end position="292"/>
    </location>
</feature>
<feature type="transmembrane region" description="Helical" evidence="1">
    <location>
        <begin position="26"/>
        <end position="46"/>
    </location>
</feature>
<keyword evidence="1" id="KW-0472">Membrane</keyword>
<keyword evidence="3" id="KW-0645">Protease</keyword>
<evidence type="ECO:0000259" key="2">
    <source>
        <dbReference type="Pfam" id="PF02517"/>
    </source>
</evidence>
<dbReference type="GO" id="GO:0008237">
    <property type="term" value="F:metallopeptidase activity"/>
    <property type="evidence" value="ECO:0007669"/>
    <property type="project" value="UniProtKB-KW"/>
</dbReference>
<evidence type="ECO:0000313" key="3">
    <source>
        <dbReference type="EMBL" id="NHO33356.1"/>
    </source>
</evidence>
<organism evidence="3 4">
    <name type="scientific">Acetobacter fallax</name>
    <dbReference type="NCBI Taxonomy" id="1737473"/>
    <lineage>
        <taxon>Bacteria</taxon>
        <taxon>Pseudomonadati</taxon>
        <taxon>Pseudomonadota</taxon>
        <taxon>Alphaproteobacteria</taxon>
        <taxon>Acetobacterales</taxon>
        <taxon>Acetobacteraceae</taxon>
        <taxon>Acetobacter</taxon>
    </lineage>
</organism>
<keyword evidence="3" id="KW-0482">Metalloprotease</keyword>
<keyword evidence="3" id="KW-0378">Hydrolase</keyword>
<keyword evidence="1" id="KW-1133">Transmembrane helix</keyword>
<dbReference type="InterPro" id="IPR003675">
    <property type="entry name" value="Rce1/LyrA-like_dom"/>
</dbReference>
<dbReference type="RefSeq" id="WP_173577878.1">
    <property type="nucleotide sequence ID" value="NZ_WOSW01000026.1"/>
</dbReference>
<comment type="caution">
    <text evidence="3">The sequence shown here is derived from an EMBL/GenBank/DDBJ whole genome shotgun (WGS) entry which is preliminary data.</text>
</comment>